<evidence type="ECO:0000256" key="3">
    <source>
        <dbReference type="ARBA" id="ARBA00022679"/>
    </source>
</evidence>
<keyword evidence="6" id="KW-0611">Plant defense</keyword>
<dbReference type="InterPro" id="IPR000719">
    <property type="entry name" value="Prot_kinase_dom"/>
</dbReference>
<keyword evidence="5" id="KW-0418">Kinase</keyword>
<proteinExistence type="predicted"/>
<protein>
    <recommendedName>
        <fullName evidence="1">non-specific serine/threonine protein kinase</fullName>
        <ecNumber evidence="1">2.7.11.1</ecNumber>
    </recommendedName>
</protein>
<keyword evidence="11" id="KW-1185">Reference proteome</keyword>
<dbReference type="CDD" id="cd14066">
    <property type="entry name" value="STKc_IRAK"/>
    <property type="match status" value="1"/>
</dbReference>
<evidence type="ECO:0000256" key="4">
    <source>
        <dbReference type="ARBA" id="ARBA00022741"/>
    </source>
</evidence>
<organism evidence="10 11">
    <name type="scientific">Coptis chinensis</name>
    <dbReference type="NCBI Taxonomy" id="261450"/>
    <lineage>
        <taxon>Eukaryota</taxon>
        <taxon>Viridiplantae</taxon>
        <taxon>Streptophyta</taxon>
        <taxon>Embryophyta</taxon>
        <taxon>Tracheophyta</taxon>
        <taxon>Spermatophyta</taxon>
        <taxon>Magnoliopsida</taxon>
        <taxon>Ranunculales</taxon>
        <taxon>Ranunculaceae</taxon>
        <taxon>Coptidoideae</taxon>
        <taxon>Coptis</taxon>
    </lineage>
</organism>
<feature type="compositionally biased region" description="Basic residues" evidence="8">
    <location>
        <begin position="393"/>
        <end position="413"/>
    </location>
</feature>
<dbReference type="Gene3D" id="1.10.510.10">
    <property type="entry name" value="Transferase(Phosphotransferase) domain 1"/>
    <property type="match status" value="1"/>
</dbReference>
<evidence type="ECO:0000313" key="11">
    <source>
        <dbReference type="Proteomes" id="UP000631114"/>
    </source>
</evidence>
<dbReference type="Proteomes" id="UP000631114">
    <property type="component" value="Unassembled WGS sequence"/>
</dbReference>
<feature type="domain" description="Protein kinase" evidence="9">
    <location>
        <begin position="80"/>
        <end position="360"/>
    </location>
</feature>
<evidence type="ECO:0000256" key="8">
    <source>
        <dbReference type="SAM" id="MobiDB-lite"/>
    </source>
</evidence>
<sequence length="447" mass="50318">MTKKSFNISWRSLVPTCYKQETKPGSPTSVLKTNSFQRTSLSDMSYSSSPISMEDLSTSLVGSNLHVFTLEELKKITHTFSSCNFLGEGGFGPVHKGFIDDKIRPGLTPQPVAVKHLDLEGLQGHREWLTELVLLGQLRHPHLVKLIGYCYEDEHRLLVYEYMPRGSLENHLFRKYGASLTWSVRMKIALGAAKGLAFLHEAEKPVIYRDFKASNILLDSDFTAKLSDFGLAKDGPEGDQTHVSTRVMGTQGYAAPEYIMTGHLTTMSDVYGFGVVFLELLTGRRSMDKTRPSREQNLVDWARPQLNDHRRLDRILDPRLEGQYSTTGAQKAASLAYQCLSQQSKSRPTMSTVVKTLELLQNFNDMPVGTFVYIAPVENLEEAEKQKQETKKGNGHHHHDSQHRRGHRHRVRTPRSPSPTVYSSPSPNTSLTNGFSSPMYSYEAKVV</sequence>
<dbReference type="PANTHER" id="PTHR45621">
    <property type="entry name" value="OS01G0588500 PROTEIN-RELATED"/>
    <property type="match status" value="1"/>
</dbReference>
<accession>A0A835IA16</accession>
<keyword evidence="2" id="KW-0723">Serine/threonine-protein kinase</keyword>
<dbReference type="GO" id="GO:0005524">
    <property type="term" value="F:ATP binding"/>
    <property type="evidence" value="ECO:0007669"/>
    <property type="project" value="UniProtKB-KW"/>
</dbReference>
<evidence type="ECO:0000259" key="9">
    <source>
        <dbReference type="PROSITE" id="PS50011"/>
    </source>
</evidence>
<dbReference type="InterPro" id="IPR011009">
    <property type="entry name" value="Kinase-like_dom_sf"/>
</dbReference>
<evidence type="ECO:0000256" key="2">
    <source>
        <dbReference type="ARBA" id="ARBA00022527"/>
    </source>
</evidence>
<feature type="region of interest" description="Disordered" evidence="8">
    <location>
        <begin position="383"/>
        <end position="437"/>
    </location>
</feature>
<evidence type="ECO:0000256" key="1">
    <source>
        <dbReference type="ARBA" id="ARBA00012513"/>
    </source>
</evidence>
<comment type="caution">
    <text evidence="10">The sequence shown here is derived from an EMBL/GenBank/DDBJ whole genome shotgun (WGS) entry which is preliminary data.</text>
</comment>
<feature type="compositionally biased region" description="Basic and acidic residues" evidence="8">
    <location>
        <begin position="383"/>
        <end position="392"/>
    </location>
</feature>
<keyword evidence="3" id="KW-0808">Transferase</keyword>
<dbReference type="PROSITE" id="PS00108">
    <property type="entry name" value="PROTEIN_KINASE_ST"/>
    <property type="match status" value="1"/>
</dbReference>
<dbReference type="EC" id="2.7.11.1" evidence="1"/>
<dbReference type="GO" id="GO:0006952">
    <property type="term" value="P:defense response"/>
    <property type="evidence" value="ECO:0007669"/>
    <property type="project" value="UniProtKB-KW"/>
</dbReference>
<keyword evidence="4" id="KW-0547">Nucleotide-binding</keyword>
<dbReference type="InterPro" id="IPR001245">
    <property type="entry name" value="Ser-Thr/Tyr_kinase_cat_dom"/>
</dbReference>
<dbReference type="AlphaFoldDB" id="A0A835IA16"/>
<dbReference type="InterPro" id="IPR008271">
    <property type="entry name" value="Ser/Thr_kinase_AS"/>
</dbReference>
<dbReference type="Gene3D" id="3.30.200.20">
    <property type="entry name" value="Phosphorylase Kinase, domain 1"/>
    <property type="match status" value="1"/>
</dbReference>
<evidence type="ECO:0000256" key="5">
    <source>
        <dbReference type="ARBA" id="ARBA00022777"/>
    </source>
</evidence>
<dbReference type="Pfam" id="PF07714">
    <property type="entry name" value="PK_Tyr_Ser-Thr"/>
    <property type="match status" value="1"/>
</dbReference>
<dbReference type="FunFam" id="3.30.200.20:FF:000228">
    <property type="entry name" value="Serine/threonine-protein kinase BIK1"/>
    <property type="match status" value="1"/>
</dbReference>
<dbReference type="GO" id="GO:0004674">
    <property type="term" value="F:protein serine/threonine kinase activity"/>
    <property type="evidence" value="ECO:0007669"/>
    <property type="project" value="UniProtKB-KW"/>
</dbReference>
<dbReference type="SUPFAM" id="SSF56112">
    <property type="entry name" value="Protein kinase-like (PK-like)"/>
    <property type="match status" value="1"/>
</dbReference>
<evidence type="ECO:0000256" key="7">
    <source>
        <dbReference type="ARBA" id="ARBA00022840"/>
    </source>
</evidence>
<dbReference type="FunFam" id="1.10.510.10:FF:000258">
    <property type="entry name" value="Probable serine/threonine-protein kinase PBL8"/>
    <property type="match status" value="1"/>
</dbReference>
<evidence type="ECO:0000256" key="6">
    <source>
        <dbReference type="ARBA" id="ARBA00022821"/>
    </source>
</evidence>
<dbReference type="InterPro" id="IPR050823">
    <property type="entry name" value="Plant_Ser_Thr_Prot_Kinase"/>
</dbReference>
<evidence type="ECO:0000313" key="10">
    <source>
        <dbReference type="EMBL" id="KAF9615095.1"/>
    </source>
</evidence>
<dbReference type="EMBL" id="JADFTS010000003">
    <property type="protein sequence ID" value="KAF9615095.1"/>
    <property type="molecule type" value="Genomic_DNA"/>
</dbReference>
<reference evidence="10 11" key="1">
    <citation type="submission" date="2020-10" db="EMBL/GenBank/DDBJ databases">
        <title>The Coptis chinensis genome and diversification of protoberbering-type alkaloids.</title>
        <authorList>
            <person name="Wang B."/>
            <person name="Shu S."/>
            <person name="Song C."/>
            <person name="Liu Y."/>
        </authorList>
    </citation>
    <scope>NUCLEOTIDE SEQUENCE [LARGE SCALE GENOMIC DNA]</scope>
    <source>
        <strain evidence="10">HL-2020</strain>
        <tissue evidence="10">Leaf</tissue>
    </source>
</reference>
<gene>
    <name evidence="10" type="ORF">IFM89_021666</name>
</gene>
<feature type="compositionally biased region" description="Low complexity" evidence="8">
    <location>
        <begin position="414"/>
        <end position="430"/>
    </location>
</feature>
<dbReference type="PROSITE" id="PS50011">
    <property type="entry name" value="PROTEIN_KINASE_DOM"/>
    <property type="match status" value="1"/>
</dbReference>
<keyword evidence="7" id="KW-0067">ATP-binding</keyword>
<name>A0A835IA16_9MAGN</name>
<dbReference type="OrthoDB" id="4062651at2759"/>